<accession>C4LF43</accession>
<proteinExistence type="predicted"/>
<keyword evidence="2" id="KW-0378">Hydrolase</keyword>
<dbReference type="InterPro" id="IPR006675">
    <property type="entry name" value="HDIG_dom"/>
</dbReference>
<evidence type="ECO:0000259" key="1">
    <source>
        <dbReference type="Pfam" id="PF01966"/>
    </source>
</evidence>
<reference evidence="3" key="1">
    <citation type="submission" date="2009-05" db="EMBL/GenBank/DDBJ databases">
        <title>Complete sequence of Tolumonas auensis DSM 9187.</title>
        <authorList>
            <consortium name="US DOE Joint Genome Institute"/>
            <person name="Lucas S."/>
            <person name="Copeland A."/>
            <person name="Lapidus A."/>
            <person name="Glavina del Rio T."/>
            <person name="Tice H."/>
            <person name="Bruce D."/>
            <person name="Goodwin L."/>
            <person name="Pitluck S."/>
            <person name="Chertkov O."/>
            <person name="Brettin T."/>
            <person name="Detter J.C."/>
            <person name="Han C."/>
            <person name="Larimer F."/>
            <person name="Land M."/>
            <person name="Hauser L."/>
            <person name="Kyrpides N."/>
            <person name="Mikhailova N."/>
            <person name="Spring S."/>
            <person name="Beller H."/>
        </authorList>
    </citation>
    <scope>NUCLEOTIDE SEQUENCE [LARGE SCALE GENOMIC DNA]</scope>
    <source>
        <strain evidence="3">DSM 9187 / TA4</strain>
    </source>
</reference>
<dbReference type="EMBL" id="CP001616">
    <property type="protein sequence ID" value="ACQ93210.1"/>
    <property type="molecule type" value="Genomic_DNA"/>
</dbReference>
<dbReference type="RefSeq" id="WP_015878681.1">
    <property type="nucleotide sequence ID" value="NC_012691.1"/>
</dbReference>
<keyword evidence="3" id="KW-1185">Reference proteome</keyword>
<protein>
    <submittedName>
        <fullName evidence="2">Metal dependent phophohydrolase</fullName>
    </submittedName>
</protein>
<dbReference type="OrthoDB" id="6190309at2"/>
<dbReference type="SUPFAM" id="SSF109604">
    <property type="entry name" value="HD-domain/PDEase-like"/>
    <property type="match status" value="1"/>
</dbReference>
<dbReference type="CDD" id="cd00077">
    <property type="entry name" value="HDc"/>
    <property type="match status" value="1"/>
</dbReference>
<dbReference type="eggNOG" id="COG3481">
    <property type="taxonomic scope" value="Bacteria"/>
</dbReference>
<sequence>MMTLLCWLKEIERSGHLPICSSHLLFGDKPIAALMTSTLANTFPTEQGLAEIKLEMNKQGYFIATHLRYVAPVINYVLYAKAISLLYKGRLPLFCRFVQLLERVTTPELMPFVEYWNTHPEQFEAYLVMSASYRDHHAYRHGLFQHSVEVAELAYSNAISLGHSPIECQIALLAGLFHDIGKVYSQSEANLKTYQTGAHECLNFSLLAEPLKFLATHDWDAHRMFSSMLAPYQQHRSEQYAVESIFRFADHASCSSNRTHVLFFGKPAHFRFLKNGDKMVRRLPA</sequence>
<dbReference type="Gene3D" id="1.10.3210.10">
    <property type="entry name" value="Hypothetical protein af1432"/>
    <property type="match status" value="1"/>
</dbReference>
<name>C4LF43_TOLAT</name>
<gene>
    <name evidence="2" type="ordered locus">Tola_1599</name>
</gene>
<dbReference type="KEGG" id="tau:Tola_1599"/>
<organism evidence="2 3">
    <name type="scientific">Tolumonas auensis (strain DSM 9187 / NBRC 110442 / TA 4)</name>
    <dbReference type="NCBI Taxonomy" id="595494"/>
    <lineage>
        <taxon>Bacteria</taxon>
        <taxon>Pseudomonadati</taxon>
        <taxon>Pseudomonadota</taxon>
        <taxon>Gammaproteobacteria</taxon>
        <taxon>Aeromonadales</taxon>
        <taxon>Aeromonadaceae</taxon>
        <taxon>Tolumonas</taxon>
    </lineage>
</organism>
<dbReference type="AlphaFoldDB" id="C4LF43"/>
<dbReference type="GO" id="GO:0016787">
    <property type="term" value="F:hydrolase activity"/>
    <property type="evidence" value="ECO:0007669"/>
    <property type="project" value="UniProtKB-KW"/>
</dbReference>
<dbReference type="HOGENOM" id="CLU_976409_0_0_6"/>
<evidence type="ECO:0000313" key="2">
    <source>
        <dbReference type="EMBL" id="ACQ93210.1"/>
    </source>
</evidence>
<dbReference type="InterPro" id="IPR006674">
    <property type="entry name" value="HD_domain"/>
</dbReference>
<dbReference type="InterPro" id="IPR003607">
    <property type="entry name" value="HD/PDEase_dom"/>
</dbReference>
<dbReference type="STRING" id="595494.Tola_1599"/>
<evidence type="ECO:0000313" key="3">
    <source>
        <dbReference type="Proteomes" id="UP000009073"/>
    </source>
</evidence>
<reference evidence="2 3" key="2">
    <citation type="journal article" date="2011" name="Stand. Genomic Sci.">
        <title>Complete genome sequence of Tolumonas auensis type strain (TA 4).</title>
        <authorList>
            <person name="Chertkov O."/>
            <person name="Copeland A."/>
            <person name="Lucas S."/>
            <person name="Lapidus A."/>
            <person name="Berry K.W."/>
            <person name="Detter J.C."/>
            <person name="Del Rio T.G."/>
            <person name="Hammon N."/>
            <person name="Dalin E."/>
            <person name="Tice H."/>
            <person name="Pitluck S."/>
            <person name="Richardson P."/>
            <person name="Bruce D."/>
            <person name="Goodwin L."/>
            <person name="Han C."/>
            <person name="Tapia R."/>
            <person name="Saunders E."/>
            <person name="Schmutz J."/>
            <person name="Brettin T."/>
            <person name="Larimer F."/>
            <person name="Land M."/>
            <person name="Hauser L."/>
            <person name="Spring S."/>
            <person name="Rohde M."/>
            <person name="Kyrpides N.C."/>
            <person name="Ivanova N."/>
            <person name="Goker M."/>
            <person name="Beller H.R."/>
            <person name="Klenk H.P."/>
            <person name="Woyke T."/>
        </authorList>
    </citation>
    <scope>NUCLEOTIDE SEQUENCE [LARGE SCALE GENOMIC DNA]</scope>
    <source>
        <strain evidence="3">DSM 9187 / TA4</strain>
    </source>
</reference>
<dbReference type="Pfam" id="PF01966">
    <property type="entry name" value="HD"/>
    <property type="match status" value="1"/>
</dbReference>
<dbReference type="NCBIfam" id="TIGR00277">
    <property type="entry name" value="HDIG"/>
    <property type="match status" value="1"/>
</dbReference>
<feature type="domain" description="HD" evidence="1">
    <location>
        <begin position="144"/>
        <end position="188"/>
    </location>
</feature>
<dbReference type="Proteomes" id="UP000009073">
    <property type="component" value="Chromosome"/>
</dbReference>